<dbReference type="Gene3D" id="2.130.10.10">
    <property type="entry name" value="YVTN repeat-like/Quinoprotein amine dehydrogenase"/>
    <property type="match status" value="1"/>
</dbReference>
<evidence type="ECO:0000313" key="2">
    <source>
        <dbReference type="Proteomes" id="UP001055732"/>
    </source>
</evidence>
<accession>A0A9E7MWL4</accession>
<dbReference type="SUPFAM" id="SSF50969">
    <property type="entry name" value="YVTN repeat-like/Quinoprotein amine dehydrogenase"/>
    <property type="match status" value="1"/>
</dbReference>
<name>A0A9E7MWL4_THEAG</name>
<dbReference type="AlphaFoldDB" id="A0A9E7MWL4"/>
<dbReference type="Proteomes" id="UP001055732">
    <property type="component" value="Chromosome"/>
</dbReference>
<sequence>MKPSKTLLVAVSLLLILALFISHEYRSYSWSYENASLIGVWNGKVAVLKDNTLLILNVTNGQVLKEFPNTSKAFLVGNTISAVSSFRLLNINLEDFTTAELNIPEGIDSAELVFGVSFGNFSLYSTIHPVRGKYIFDVIEYHVCTQNCSVYSFRTPPGSYPMVYTFPKGYILTFETNEVFAKGSAVVLDKNGSFMWNLTTNYAISDFEYSNDTLFFSTGGTEPGGTTIAGGDIYAFSLNGPLKWHIDLGRYDGKFYDWAVAGMKARDDLYAIGYTGRVYVIDFNGTLKRITASPVSMGLKTPSLIKGVKAAKNDLMAFAYTDIKRSGLFREAKGICVCDFKGFKCWKTKKTVGKDIGLG</sequence>
<evidence type="ECO:0000313" key="1">
    <source>
        <dbReference type="EMBL" id="USS40147.1"/>
    </source>
</evidence>
<dbReference type="EMBL" id="CP099582">
    <property type="protein sequence ID" value="USS40147.1"/>
    <property type="molecule type" value="Genomic_DNA"/>
</dbReference>
<gene>
    <name evidence="1" type="ORF">NF865_07350</name>
</gene>
<proteinExistence type="predicted"/>
<dbReference type="InterPro" id="IPR011044">
    <property type="entry name" value="Quino_amine_DH_bsu"/>
</dbReference>
<protein>
    <submittedName>
        <fullName evidence="1">Uncharacterized protein</fullName>
    </submittedName>
</protein>
<organism evidence="1 2">
    <name type="scientific">Thermococcus aggregans</name>
    <dbReference type="NCBI Taxonomy" id="110163"/>
    <lineage>
        <taxon>Archaea</taxon>
        <taxon>Methanobacteriati</taxon>
        <taxon>Methanobacteriota</taxon>
        <taxon>Thermococci</taxon>
        <taxon>Thermococcales</taxon>
        <taxon>Thermococcaceae</taxon>
        <taxon>Thermococcus</taxon>
    </lineage>
</organism>
<keyword evidence="2" id="KW-1185">Reference proteome</keyword>
<dbReference type="RefSeq" id="WP_253304104.1">
    <property type="nucleotide sequence ID" value="NZ_CP099582.1"/>
</dbReference>
<dbReference type="InterPro" id="IPR015943">
    <property type="entry name" value="WD40/YVTN_repeat-like_dom_sf"/>
</dbReference>
<dbReference type="KEGG" id="tagg:NF865_07350"/>
<reference evidence="1" key="2">
    <citation type="submission" date="2022-06" db="EMBL/GenBank/DDBJ databases">
        <authorList>
            <person name="Park Y.-J."/>
        </authorList>
    </citation>
    <scope>NUCLEOTIDE SEQUENCE</scope>
    <source>
        <strain evidence="1">TY</strain>
    </source>
</reference>
<reference evidence="1" key="1">
    <citation type="journal article" date="1998" name="Int. J. Syst. Bacteriol. 48 Pt">
        <title>Thermococcus guaymasensis sp. nov. and Thermococcus aggregans sp. nov., two novel thermophilic archaea isolated from the Guaymas Basin hydrothermal vent site.</title>
        <authorList>
            <person name="Canganella F."/>
            <person name="Jones W.J."/>
            <person name="Gambacorta A."/>
            <person name="Antranikian G."/>
        </authorList>
    </citation>
    <scope>NUCLEOTIDE SEQUENCE</scope>
    <source>
        <strain evidence="1">TY</strain>
    </source>
</reference>